<dbReference type="Proteomes" id="UP000218366">
    <property type="component" value="Unassembled WGS sequence"/>
</dbReference>
<reference evidence="2 3" key="1">
    <citation type="submission" date="2017-09" db="EMBL/GenBank/DDBJ databases">
        <title>Sphingomonas spermidinifaciens 9NM-10, whole genome shotgun sequence.</title>
        <authorList>
            <person name="Feng G."/>
            <person name="Zhu H."/>
        </authorList>
    </citation>
    <scope>NUCLEOTIDE SEQUENCE [LARGE SCALE GENOMIC DNA]</scope>
    <source>
        <strain evidence="2 3">9NM-10</strain>
    </source>
</reference>
<evidence type="ECO:0000313" key="2">
    <source>
        <dbReference type="EMBL" id="PCD02423.1"/>
    </source>
</evidence>
<gene>
    <name evidence="2" type="ORF">COC42_13440</name>
</gene>
<organism evidence="2 3">
    <name type="scientific">Sphingomonas spermidinifaciens</name>
    <dbReference type="NCBI Taxonomy" id="1141889"/>
    <lineage>
        <taxon>Bacteria</taxon>
        <taxon>Pseudomonadati</taxon>
        <taxon>Pseudomonadota</taxon>
        <taxon>Alphaproteobacteria</taxon>
        <taxon>Sphingomonadales</taxon>
        <taxon>Sphingomonadaceae</taxon>
        <taxon>Sphingomonas</taxon>
    </lineage>
</organism>
<comment type="caution">
    <text evidence="2">The sequence shown here is derived from an EMBL/GenBank/DDBJ whole genome shotgun (WGS) entry which is preliminary data.</text>
</comment>
<dbReference type="OrthoDB" id="9777694at2"/>
<evidence type="ECO:0000256" key="1">
    <source>
        <dbReference type="SAM" id="Coils"/>
    </source>
</evidence>
<dbReference type="RefSeq" id="WP_096343801.1">
    <property type="nucleotide sequence ID" value="NZ_NWMW01000002.1"/>
</dbReference>
<sequence>MRHVLTRQQLYDMIWERAVSKVAPELGISDVALRKQCVKHAIPLPDATYWGRLHAGRPVKRKPLGVAPKGVSDGIVIDARAKPPPPEPIEAAIALARQPLEAVAVPEKLHPLVAKTLVAARKVQPDQNGAITGLGGDVFRIRAHPDTLDRVGVFLNALVYNALARGHRFEAGREGLEMMVDDEGIGFTVYQTIRRSLHVATEEETRRRERWYARHRNDWDNWDKRPSIPYYDFTPTGEMAIEIAGWSRYENAQRRFADTRARKIDSRINEILLSFAGFAAGRKVEREEARERARLEEIARQRRAEQARLAKLEQQRVEYLDRKLAQADERDRLRTFLMTLPAAQILGEASASHAFIEWALQRLERMEAQLQLSTIAAEVSEMEACTVQDDASNLKG</sequence>
<keyword evidence="1" id="KW-0175">Coiled coil</keyword>
<proteinExistence type="predicted"/>
<keyword evidence="3" id="KW-1185">Reference proteome</keyword>
<dbReference type="AlphaFoldDB" id="A0A2A4AZQ5"/>
<dbReference type="EMBL" id="NWMW01000002">
    <property type="protein sequence ID" value="PCD02423.1"/>
    <property type="molecule type" value="Genomic_DNA"/>
</dbReference>
<protein>
    <submittedName>
        <fullName evidence="2">Uncharacterized protein</fullName>
    </submittedName>
</protein>
<evidence type="ECO:0000313" key="3">
    <source>
        <dbReference type="Proteomes" id="UP000218366"/>
    </source>
</evidence>
<accession>A0A2A4AZQ5</accession>
<feature type="coiled-coil region" evidence="1">
    <location>
        <begin position="295"/>
        <end position="322"/>
    </location>
</feature>
<name>A0A2A4AZQ5_9SPHN</name>